<dbReference type="GO" id="GO:0020037">
    <property type="term" value="F:heme binding"/>
    <property type="evidence" value="ECO:0007669"/>
    <property type="project" value="InterPro"/>
</dbReference>
<accession>A0A8K0WUP2</accession>
<dbReference type="InterPro" id="IPR002401">
    <property type="entry name" value="Cyt_P450_E_grp-I"/>
</dbReference>
<comment type="pathway">
    <text evidence="1">Mycotoxin biosynthesis.</text>
</comment>
<dbReference type="Gene3D" id="1.10.630.10">
    <property type="entry name" value="Cytochrome P450"/>
    <property type="match status" value="1"/>
</dbReference>
<dbReference type="PRINTS" id="PR00463">
    <property type="entry name" value="EP450I"/>
</dbReference>
<dbReference type="CDD" id="cd11060">
    <property type="entry name" value="CYP57A1-like"/>
    <property type="match status" value="1"/>
</dbReference>
<dbReference type="GO" id="GO:0005506">
    <property type="term" value="F:iron ion binding"/>
    <property type="evidence" value="ECO:0007669"/>
    <property type="project" value="InterPro"/>
</dbReference>
<evidence type="ECO:0000313" key="6">
    <source>
        <dbReference type="EMBL" id="KAH7324934.1"/>
    </source>
</evidence>
<proteinExistence type="predicted"/>
<keyword evidence="2 5" id="KW-0349">Heme</keyword>
<evidence type="ECO:0000256" key="3">
    <source>
        <dbReference type="ARBA" id="ARBA00022723"/>
    </source>
</evidence>
<keyword evidence="7" id="KW-1185">Reference proteome</keyword>
<gene>
    <name evidence="6" type="ORF">B0I35DRAFT_476136</name>
</gene>
<dbReference type="PRINTS" id="PR00385">
    <property type="entry name" value="P450"/>
</dbReference>
<comment type="cofactor">
    <cofactor evidence="5">
        <name>heme</name>
        <dbReference type="ChEBI" id="CHEBI:30413"/>
    </cofactor>
</comment>
<protein>
    <submittedName>
        <fullName evidence="6">Cytochrome P450</fullName>
    </submittedName>
</protein>
<evidence type="ECO:0000313" key="7">
    <source>
        <dbReference type="Proteomes" id="UP000813444"/>
    </source>
</evidence>
<sequence>MAEAALAYIKEMPSLLQQLPELIKRLPELVKELPDLLKNVPVSAAAGVVVLIALSRFVVGEVRSYYRLAHVPGPKICGWTNLYIARKMYGGRMHYDLLDMMKEYGPLYRTGPNSLVVSDPDIIRRMSAARSEYIRGPFYKSVQIDAKHDNIFSMQDDNMHKILKSKMGPGYSGRELGGFEPCIDKHVAGFVNLIDSKYISQSDDYRPMDLALKCNYFALDVISDLGFGAPFGFLEEDRDLYQYNEITRQFFPFVMFMANVPALLDMLGRWPLTKMGPTAGDANGFGRLMGFAAQFVDSRLGPNAKSGRDMMQSFVNAGLTRDELMQEVFVETVAGSDTTATAVRSTLLCLLGNPNAMNKLLAEISNGIAKGQISSPIKDSEAKEMPYLQAVIREGIRMFPPATGILNKQVPPGGDNILGYEIPEGVQIGHNIAGLMRTQDIFGPDAEAFRPDRWLEAESEPEKLKEMLGAVDLVFGYGKYMCLGRTIAQMELNKVFVELLRRFEFQLVHVDKPMNLMSAAMLIMDDFWVRVTRREDAE</sequence>
<dbReference type="InterPro" id="IPR036396">
    <property type="entry name" value="Cyt_P450_sf"/>
</dbReference>
<evidence type="ECO:0000256" key="4">
    <source>
        <dbReference type="ARBA" id="ARBA00023004"/>
    </source>
</evidence>
<dbReference type="GO" id="GO:0004497">
    <property type="term" value="F:monooxygenase activity"/>
    <property type="evidence" value="ECO:0007669"/>
    <property type="project" value="InterPro"/>
</dbReference>
<organism evidence="6 7">
    <name type="scientific">Stachybotrys elegans</name>
    <dbReference type="NCBI Taxonomy" id="80388"/>
    <lineage>
        <taxon>Eukaryota</taxon>
        <taxon>Fungi</taxon>
        <taxon>Dikarya</taxon>
        <taxon>Ascomycota</taxon>
        <taxon>Pezizomycotina</taxon>
        <taxon>Sordariomycetes</taxon>
        <taxon>Hypocreomycetidae</taxon>
        <taxon>Hypocreales</taxon>
        <taxon>Stachybotryaceae</taxon>
        <taxon>Stachybotrys</taxon>
    </lineage>
</organism>
<comment type="caution">
    <text evidence="6">The sequence shown here is derived from an EMBL/GenBank/DDBJ whole genome shotgun (WGS) entry which is preliminary data.</text>
</comment>
<feature type="binding site" description="axial binding residue" evidence="5">
    <location>
        <position position="482"/>
    </location>
    <ligand>
        <name>heme</name>
        <dbReference type="ChEBI" id="CHEBI:30413"/>
    </ligand>
    <ligandPart>
        <name>Fe</name>
        <dbReference type="ChEBI" id="CHEBI:18248"/>
    </ligandPart>
</feature>
<dbReference type="InterPro" id="IPR001128">
    <property type="entry name" value="Cyt_P450"/>
</dbReference>
<keyword evidence="4 5" id="KW-0408">Iron</keyword>
<dbReference type="PANTHER" id="PTHR24305:SF168">
    <property type="entry name" value="P450, PUTATIVE (EUROFUNG)-RELATED"/>
    <property type="match status" value="1"/>
</dbReference>
<dbReference type="AlphaFoldDB" id="A0A8K0WUP2"/>
<dbReference type="OrthoDB" id="1470350at2759"/>
<dbReference type="InterPro" id="IPR050121">
    <property type="entry name" value="Cytochrome_P450_monoxygenase"/>
</dbReference>
<evidence type="ECO:0000256" key="2">
    <source>
        <dbReference type="ARBA" id="ARBA00022617"/>
    </source>
</evidence>
<dbReference type="Pfam" id="PF00067">
    <property type="entry name" value="p450"/>
    <property type="match status" value="1"/>
</dbReference>
<dbReference type="PANTHER" id="PTHR24305">
    <property type="entry name" value="CYTOCHROME P450"/>
    <property type="match status" value="1"/>
</dbReference>
<dbReference type="GO" id="GO:0016705">
    <property type="term" value="F:oxidoreductase activity, acting on paired donors, with incorporation or reduction of molecular oxygen"/>
    <property type="evidence" value="ECO:0007669"/>
    <property type="project" value="InterPro"/>
</dbReference>
<reference evidence="6" key="1">
    <citation type="journal article" date="2021" name="Nat. Commun.">
        <title>Genetic determinants of endophytism in the Arabidopsis root mycobiome.</title>
        <authorList>
            <person name="Mesny F."/>
            <person name="Miyauchi S."/>
            <person name="Thiergart T."/>
            <person name="Pickel B."/>
            <person name="Atanasova L."/>
            <person name="Karlsson M."/>
            <person name="Huettel B."/>
            <person name="Barry K.W."/>
            <person name="Haridas S."/>
            <person name="Chen C."/>
            <person name="Bauer D."/>
            <person name="Andreopoulos W."/>
            <person name="Pangilinan J."/>
            <person name="LaButti K."/>
            <person name="Riley R."/>
            <person name="Lipzen A."/>
            <person name="Clum A."/>
            <person name="Drula E."/>
            <person name="Henrissat B."/>
            <person name="Kohler A."/>
            <person name="Grigoriev I.V."/>
            <person name="Martin F.M."/>
            <person name="Hacquard S."/>
        </authorList>
    </citation>
    <scope>NUCLEOTIDE SEQUENCE</scope>
    <source>
        <strain evidence="6">MPI-CAGE-CH-0235</strain>
    </source>
</reference>
<dbReference type="Proteomes" id="UP000813444">
    <property type="component" value="Unassembled WGS sequence"/>
</dbReference>
<evidence type="ECO:0000256" key="1">
    <source>
        <dbReference type="ARBA" id="ARBA00004685"/>
    </source>
</evidence>
<name>A0A8K0WUP2_9HYPO</name>
<keyword evidence="3 5" id="KW-0479">Metal-binding</keyword>
<dbReference type="EMBL" id="JAGPNK010000003">
    <property type="protein sequence ID" value="KAH7324934.1"/>
    <property type="molecule type" value="Genomic_DNA"/>
</dbReference>
<evidence type="ECO:0000256" key="5">
    <source>
        <dbReference type="PIRSR" id="PIRSR602401-1"/>
    </source>
</evidence>
<dbReference type="SUPFAM" id="SSF48264">
    <property type="entry name" value="Cytochrome P450"/>
    <property type="match status" value="1"/>
</dbReference>